<reference evidence="1" key="2">
    <citation type="submission" date="2011-02" db="EMBL/GenBank/DDBJ databases">
        <authorList>
            <person name="MacLean D."/>
        </authorList>
    </citation>
    <scope>NUCLEOTIDE SEQUENCE</scope>
</reference>
<protein>
    <submittedName>
        <fullName evidence="1">Uncharacterized protein AlNc14C794G12519</fullName>
    </submittedName>
</protein>
<dbReference type="AlphaFoldDB" id="F0X222"/>
<reference evidence="1" key="1">
    <citation type="journal article" date="2011" name="PLoS Biol.">
        <title>Gene gain and loss during evolution of obligate parasitism in the white rust pathogen of Arabidopsis thaliana.</title>
        <authorList>
            <person name="Kemen E."/>
            <person name="Gardiner A."/>
            <person name="Schultz-Larsen T."/>
            <person name="Kemen A.C."/>
            <person name="Balmuth A.L."/>
            <person name="Robert-Seilaniantz A."/>
            <person name="Bailey K."/>
            <person name="Holub E."/>
            <person name="Studholme D.J."/>
            <person name="Maclean D."/>
            <person name="Jones J.D."/>
        </authorList>
    </citation>
    <scope>NUCLEOTIDE SEQUENCE</scope>
</reference>
<sequence>MLLQSSQYGGQNAPIALPPSYESQALVPVVTSNAIVPACGEEQVERATKRHRIEEEQANAALEAPPTYQAALQSPQSTMWKDAIEIELKALRNNKTWTPMKRHPNQNVIGTKWVFAIKRNEHGNIERYKARLVALGY</sequence>
<proteinExistence type="predicted"/>
<dbReference type="HOGENOM" id="CLU_1868942_0_0_1"/>
<evidence type="ECO:0000313" key="1">
    <source>
        <dbReference type="EMBL" id="CCA27885.1"/>
    </source>
</evidence>
<gene>
    <name evidence="1" type="primary">AlNc14C794G12519</name>
    <name evidence="1" type="ORF">ALNC14_140290</name>
</gene>
<name>F0X222_9STRA</name>
<accession>F0X222</accession>
<organism evidence="1">
    <name type="scientific">Albugo laibachii Nc14</name>
    <dbReference type="NCBI Taxonomy" id="890382"/>
    <lineage>
        <taxon>Eukaryota</taxon>
        <taxon>Sar</taxon>
        <taxon>Stramenopiles</taxon>
        <taxon>Oomycota</taxon>
        <taxon>Peronosporomycetes</taxon>
        <taxon>Albuginales</taxon>
        <taxon>Albuginaceae</taxon>
        <taxon>Albugo</taxon>
    </lineage>
</organism>
<dbReference type="EMBL" id="FR824722">
    <property type="protein sequence ID" value="CCA27885.1"/>
    <property type="molecule type" value="Genomic_DNA"/>
</dbReference>